<organism evidence="1 2">
    <name type="scientific">Cinara cedri</name>
    <dbReference type="NCBI Taxonomy" id="506608"/>
    <lineage>
        <taxon>Eukaryota</taxon>
        <taxon>Metazoa</taxon>
        <taxon>Ecdysozoa</taxon>
        <taxon>Arthropoda</taxon>
        <taxon>Hexapoda</taxon>
        <taxon>Insecta</taxon>
        <taxon>Pterygota</taxon>
        <taxon>Neoptera</taxon>
        <taxon>Paraneoptera</taxon>
        <taxon>Hemiptera</taxon>
        <taxon>Sternorrhyncha</taxon>
        <taxon>Aphidomorpha</taxon>
        <taxon>Aphidoidea</taxon>
        <taxon>Aphididae</taxon>
        <taxon>Lachninae</taxon>
        <taxon>Cinara</taxon>
    </lineage>
</organism>
<dbReference type="Proteomes" id="UP000325440">
    <property type="component" value="Unassembled WGS sequence"/>
</dbReference>
<dbReference type="AlphaFoldDB" id="A0A5E4NQG6"/>
<gene>
    <name evidence="1" type="ORF">CINCED_3A019744</name>
</gene>
<keyword evidence="2" id="KW-1185">Reference proteome</keyword>
<dbReference type="OrthoDB" id="412981at2759"/>
<evidence type="ECO:0000313" key="2">
    <source>
        <dbReference type="Proteomes" id="UP000325440"/>
    </source>
</evidence>
<sequence length="49" mass="5611">TNPPHTSLYQGSIKWDKFSEIMQNTTYLNVSLKNKKDIENAARDLVTSI</sequence>
<protein>
    <submittedName>
        <fullName evidence="1">Uncharacterized protein</fullName>
    </submittedName>
</protein>
<dbReference type="EMBL" id="CABPRJ010002439">
    <property type="protein sequence ID" value="VVC46141.1"/>
    <property type="molecule type" value="Genomic_DNA"/>
</dbReference>
<feature type="non-terminal residue" evidence="1">
    <location>
        <position position="1"/>
    </location>
</feature>
<evidence type="ECO:0000313" key="1">
    <source>
        <dbReference type="EMBL" id="VVC46141.1"/>
    </source>
</evidence>
<proteinExistence type="predicted"/>
<accession>A0A5E4NQG6</accession>
<name>A0A5E4NQG6_9HEMI</name>
<reference evidence="1 2" key="1">
    <citation type="submission" date="2019-08" db="EMBL/GenBank/DDBJ databases">
        <authorList>
            <person name="Alioto T."/>
            <person name="Alioto T."/>
            <person name="Gomez Garrido J."/>
        </authorList>
    </citation>
    <scope>NUCLEOTIDE SEQUENCE [LARGE SCALE GENOMIC DNA]</scope>
</reference>